<reference evidence="1 2" key="1">
    <citation type="submission" date="2016-11" db="EMBL/GenBank/DDBJ databases">
        <authorList>
            <person name="Jaros S."/>
            <person name="Januszkiewicz K."/>
            <person name="Wedrychowicz H."/>
        </authorList>
    </citation>
    <scope>NUCLEOTIDE SEQUENCE [LARGE SCALE GENOMIC DNA]</scope>
    <source>
        <strain evidence="1 2">DSM 14501</strain>
    </source>
</reference>
<dbReference type="InterPro" id="IPR045865">
    <property type="entry name" value="ACT-like_dom_sf"/>
</dbReference>
<proteinExistence type="predicted"/>
<dbReference type="Proteomes" id="UP000184082">
    <property type="component" value="Unassembled WGS sequence"/>
</dbReference>
<dbReference type="STRING" id="1121266.SAMN02745883_01504"/>
<organism evidence="1 2">
    <name type="scientific">Caminicella sporogenes DSM 14501</name>
    <dbReference type="NCBI Taxonomy" id="1121266"/>
    <lineage>
        <taxon>Bacteria</taxon>
        <taxon>Bacillati</taxon>
        <taxon>Bacillota</taxon>
        <taxon>Clostridia</taxon>
        <taxon>Peptostreptococcales</taxon>
        <taxon>Caminicellaceae</taxon>
        <taxon>Caminicella</taxon>
    </lineage>
</organism>
<sequence>MNKMLYARVDAGLEVLTRVVGVLKRKRFNVTSVKMEQIENSNFADLTITLQDCFNIDINRAISQLEKLVDVYEVKELEVM</sequence>
<dbReference type="AlphaFoldDB" id="A0A1M6QH96"/>
<gene>
    <name evidence="1" type="ORF">SAMN02745883_01504</name>
</gene>
<dbReference type="Gene3D" id="3.30.70.260">
    <property type="match status" value="1"/>
</dbReference>
<dbReference type="Pfam" id="PF13710">
    <property type="entry name" value="ACT_5"/>
    <property type="match status" value="1"/>
</dbReference>
<keyword evidence="2" id="KW-1185">Reference proteome</keyword>
<accession>A0A1M6QH96</accession>
<evidence type="ECO:0000313" key="2">
    <source>
        <dbReference type="Proteomes" id="UP000184082"/>
    </source>
</evidence>
<dbReference type="EMBL" id="FRAJ01000011">
    <property type="protein sequence ID" value="SHK19684.1"/>
    <property type="molecule type" value="Genomic_DNA"/>
</dbReference>
<dbReference type="SUPFAM" id="SSF55021">
    <property type="entry name" value="ACT-like"/>
    <property type="match status" value="1"/>
</dbReference>
<evidence type="ECO:0000313" key="1">
    <source>
        <dbReference type="EMBL" id="SHK19684.1"/>
    </source>
</evidence>
<protein>
    <submittedName>
        <fullName evidence="1">Acetolactate synthase, small subunit</fullName>
    </submittedName>
</protein>
<name>A0A1M6QH96_9FIRM</name>